<evidence type="ECO:0000313" key="10">
    <source>
        <dbReference type="Proteomes" id="UP000191554"/>
    </source>
</evidence>
<keyword evidence="3 9" id="KW-0132">Cell division</keyword>
<dbReference type="InterPro" id="IPR034746">
    <property type="entry name" value="POTRA"/>
</dbReference>
<keyword evidence="6" id="KW-0472">Membrane</keyword>
<dbReference type="PANTHER" id="PTHR37820">
    <property type="entry name" value="CELL DIVISION PROTEIN DIVIB"/>
    <property type="match status" value="1"/>
</dbReference>
<organism evidence="9 10">
    <name type="scientific">Ruminiclostridium hungatei</name>
    <name type="common">Clostridium hungatei</name>
    <dbReference type="NCBI Taxonomy" id="48256"/>
    <lineage>
        <taxon>Bacteria</taxon>
        <taxon>Bacillati</taxon>
        <taxon>Bacillota</taxon>
        <taxon>Clostridia</taxon>
        <taxon>Eubacteriales</taxon>
        <taxon>Oscillospiraceae</taxon>
        <taxon>Ruminiclostridium</taxon>
    </lineage>
</organism>
<comment type="caution">
    <text evidence="9">The sequence shown here is derived from an EMBL/GenBank/DDBJ whole genome shotgun (WGS) entry which is preliminary data.</text>
</comment>
<evidence type="ECO:0000313" key="9">
    <source>
        <dbReference type="EMBL" id="OPX44609.1"/>
    </source>
</evidence>
<dbReference type="GO" id="GO:0051301">
    <property type="term" value="P:cell division"/>
    <property type="evidence" value="ECO:0007669"/>
    <property type="project" value="UniProtKB-KW"/>
</dbReference>
<sequence length="278" mass="31822">MKKTPEKTYVKKKSKKARIRMRRIRRFLLFILVVTGIIVFAKSSVFIVDKIEVSGNKKYSSSAIILNTGLVPGKNAFEMLGEKPKNLLSFRFNDLEREIYDSMPYIKSVSIRPALPTAIKIKVQERTPFAILDKEGKSLLIDREGFVLEEMDGKSPLPDNYFRIIGISVDSFKLGQAVKYRNNESLMDLLSFCDLVVKSDKDDKELKLYKRITKVDLSDAPYISVEFEKRITVKFGDLEDANYQIGVFRYLLVNNITAKQKGSLDFTKGSNPYFVPSQ</sequence>
<dbReference type="Proteomes" id="UP000191554">
    <property type="component" value="Unassembled WGS sequence"/>
</dbReference>
<comment type="subcellular location">
    <subcellularLocation>
        <location evidence="1">Membrane</location>
    </subcellularLocation>
</comment>
<dbReference type="PROSITE" id="PS51779">
    <property type="entry name" value="POTRA"/>
    <property type="match status" value="1"/>
</dbReference>
<dbReference type="RefSeq" id="WP_080064047.1">
    <property type="nucleotide sequence ID" value="NZ_MZGX01000008.1"/>
</dbReference>
<evidence type="ECO:0000256" key="3">
    <source>
        <dbReference type="ARBA" id="ARBA00022618"/>
    </source>
</evidence>
<dbReference type="Pfam" id="PF08478">
    <property type="entry name" value="POTRA_1"/>
    <property type="match status" value="1"/>
</dbReference>
<dbReference type="InterPro" id="IPR013685">
    <property type="entry name" value="POTRA_FtsQ_type"/>
</dbReference>
<dbReference type="AlphaFoldDB" id="A0A1V4SL39"/>
<dbReference type="STRING" id="48256.CLHUN_16030"/>
<evidence type="ECO:0000259" key="8">
    <source>
        <dbReference type="PROSITE" id="PS51779"/>
    </source>
</evidence>
<dbReference type="EMBL" id="MZGX01000008">
    <property type="protein sequence ID" value="OPX44609.1"/>
    <property type="molecule type" value="Genomic_DNA"/>
</dbReference>
<evidence type="ECO:0000256" key="7">
    <source>
        <dbReference type="ARBA" id="ARBA00023306"/>
    </source>
</evidence>
<evidence type="ECO:0000256" key="5">
    <source>
        <dbReference type="ARBA" id="ARBA00022989"/>
    </source>
</evidence>
<evidence type="ECO:0000256" key="6">
    <source>
        <dbReference type="ARBA" id="ARBA00023136"/>
    </source>
</evidence>
<evidence type="ECO:0000256" key="4">
    <source>
        <dbReference type="ARBA" id="ARBA00022692"/>
    </source>
</evidence>
<proteinExistence type="predicted"/>
<evidence type="ECO:0000256" key="1">
    <source>
        <dbReference type="ARBA" id="ARBA00004370"/>
    </source>
</evidence>
<reference evidence="9 10" key="1">
    <citation type="submission" date="2017-03" db="EMBL/GenBank/DDBJ databases">
        <title>Genome sequence of Clostridium hungatei DSM 14427.</title>
        <authorList>
            <person name="Poehlein A."/>
            <person name="Daniel R."/>
        </authorList>
    </citation>
    <scope>NUCLEOTIDE SEQUENCE [LARGE SCALE GENOMIC DNA]</scope>
    <source>
        <strain evidence="9 10">DSM 14427</strain>
    </source>
</reference>
<keyword evidence="4" id="KW-0812">Transmembrane</keyword>
<keyword evidence="2" id="KW-1003">Cell membrane</keyword>
<evidence type="ECO:0000256" key="2">
    <source>
        <dbReference type="ARBA" id="ARBA00022475"/>
    </source>
</evidence>
<dbReference type="Gene3D" id="3.10.20.310">
    <property type="entry name" value="membrane protein fhac"/>
    <property type="match status" value="1"/>
</dbReference>
<dbReference type="InterPro" id="IPR050487">
    <property type="entry name" value="FtsQ_DivIB"/>
</dbReference>
<gene>
    <name evidence="9" type="primary">divIB</name>
    <name evidence="9" type="ORF">CLHUN_16030</name>
</gene>
<dbReference type="GO" id="GO:0005886">
    <property type="term" value="C:plasma membrane"/>
    <property type="evidence" value="ECO:0007669"/>
    <property type="project" value="TreeGrafter"/>
</dbReference>
<keyword evidence="10" id="KW-1185">Reference proteome</keyword>
<keyword evidence="5" id="KW-1133">Transmembrane helix</keyword>
<keyword evidence="7" id="KW-0131">Cell cycle</keyword>
<dbReference type="OrthoDB" id="1739107at2"/>
<name>A0A1V4SL39_RUMHU</name>
<dbReference type="PANTHER" id="PTHR37820:SF1">
    <property type="entry name" value="CELL DIVISION PROTEIN FTSQ"/>
    <property type="match status" value="1"/>
</dbReference>
<accession>A0A1V4SL39</accession>
<protein>
    <submittedName>
        <fullName evidence="9">Cell division protein DivIB</fullName>
    </submittedName>
</protein>
<feature type="domain" description="POTRA" evidence="8">
    <location>
        <begin position="46"/>
        <end position="126"/>
    </location>
</feature>